<comment type="caution">
    <text evidence="2">The sequence shown here is derived from an EMBL/GenBank/DDBJ whole genome shotgun (WGS) entry which is preliminary data.</text>
</comment>
<accession>A0AAD9BWQ9</accession>
<dbReference type="AlphaFoldDB" id="A0AAD9BWQ9"/>
<gene>
    <name evidence="2" type="ORF">KUDE01_009497</name>
</gene>
<feature type="compositionally biased region" description="Basic and acidic residues" evidence="1">
    <location>
        <begin position="41"/>
        <end position="52"/>
    </location>
</feature>
<dbReference type="Proteomes" id="UP001228049">
    <property type="component" value="Unassembled WGS sequence"/>
</dbReference>
<evidence type="ECO:0000313" key="2">
    <source>
        <dbReference type="EMBL" id="KAK1890666.1"/>
    </source>
</evidence>
<keyword evidence="3" id="KW-1185">Reference proteome</keyword>
<dbReference type="PANTHER" id="PTHR31751">
    <property type="entry name" value="SI:CH211-108C17.2-RELATED-RELATED"/>
    <property type="match status" value="1"/>
</dbReference>
<feature type="compositionally biased region" description="Acidic residues" evidence="1">
    <location>
        <begin position="160"/>
        <end position="173"/>
    </location>
</feature>
<evidence type="ECO:0000313" key="3">
    <source>
        <dbReference type="Proteomes" id="UP001228049"/>
    </source>
</evidence>
<name>A0AAD9BWQ9_DISEL</name>
<dbReference type="EMBL" id="JASDAP010000015">
    <property type="protein sequence ID" value="KAK1890666.1"/>
    <property type="molecule type" value="Genomic_DNA"/>
</dbReference>
<reference evidence="2" key="1">
    <citation type="submission" date="2023-04" db="EMBL/GenBank/DDBJ databases">
        <title>Chromosome-level genome of Chaenocephalus aceratus.</title>
        <authorList>
            <person name="Park H."/>
        </authorList>
    </citation>
    <scope>NUCLEOTIDE SEQUENCE</scope>
    <source>
        <strain evidence="2">DE</strain>
        <tissue evidence="2">Muscle</tissue>
    </source>
</reference>
<evidence type="ECO:0000256" key="1">
    <source>
        <dbReference type="SAM" id="MobiDB-lite"/>
    </source>
</evidence>
<dbReference type="PANTHER" id="PTHR31751:SF42">
    <property type="entry name" value="PROTEIN CBG10204"/>
    <property type="match status" value="1"/>
</dbReference>
<feature type="region of interest" description="Disordered" evidence="1">
    <location>
        <begin position="33"/>
        <end position="52"/>
    </location>
</feature>
<protein>
    <submittedName>
        <fullName evidence="2">THAP domain containing protein 10</fullName>
    </submittedName>
</protein>
<feature type="region of interest" description="Disordered" evidence="1">
    <location>
        <begin position="123"/>
        <end position="181"/>
    </location>
</feature>
<proteinExistence type="predicted"/>
<organism evidence="2 3">
    <name type="scientific">Dissostichus eleginoides</name>
    <name type="common">Patagonian toothfish</name>
    <name type="synonym">Dissostichus amissus</name>
    <dbReference type="NCBI Taxonomy" id="100907"/>
    <lineage>
        <taxon>Eukaryota</taxon>
        <taxon>Metazoa</taxon>
        <taxon>Chordata</taxon>
        <taxon>Craniata</taxon>
        <taxon>Vertebrata</taxon>
        <taxon>Euteleostomi</taxon>
        <taxon>Actinopterygii</taxon>
        <taxon>Neopterygii</taxon>
        <taxon>Teleostei</taxon>
        <taxon>Neoteleostei</taxon>
        <taxon>Acanthomorphata</taxon>
        <taxon>Eupercaria</taxon>
        <taxon>Perciformes</taxon>
        <taxon>Notothenioidei</taxon>
        <taxon>Nototheniidae</taxon>
        <taxon>Dissostichus</taxon>
    </lineage>
</organism>
<sequence length="623" mass="68991">MEFRMGYRSQDRVRLIACAVPSIHPASLSAPVAAAAGGGRSDGRGLVRDSAPRKRELCTTLGDNGTACHKGTDSPTASDAGLIDPEQVVVSPLVPQPTSVLHCGSQCNLRPFHRSSAVQVQPRMVSVGCQTESPLPSPAHSDDESSSVSMDHPGDMPWSPEEEMMSESSDEEPSKEPLQQTNFDLNDADKFIVCQSQLMSLFTICPACCGETQDNVEQQEGTYIKIKQVCATCGYERFWQNQPMLHRNMPACNLLLSGAIHFSGCMATQTIRMLKLFGLQCISASTFFRHQRLYTIPTIVQARENEQAGIIRELKKMGGGLILSGDCRSDFPGHCAKYGTYSLIEDRINKVLDLQLVQSSEVPSSTWCELEGLKRSIDFLKEQHMQVSALITDRNRQVAKWVREELSPGGTSHFFDIWHIGKSLGKALDAAAKERECEDLKLWRPAIIYHLYWTASSTPDGDPDVMEAKWQSMVNHVQDIHEHGTPAFPCCAHPPLEGEARDKEWLEPGTTLLMAALHFNHNSSREVARTSDGEVRYAVRYPRFCKGGWVVRPIKEKPSYAYAAALMESLREGYSRSPETLRESSAVLNSTAPAPLSTSCQEIAKDEVVGLYLARHSRFNTGN</sequence>